<dbReference type="PANTHER" id="PTHR23323">
    <property type="entry name" value="VACUOLAR PROTEIN SORTING-ASSOCIATED PROTEIN"/>
    <property type="match status" value="1"/>
</dbReference>
<comment type="subcellular location">
    <subcellularLocation>
        <location evidence="1">Late endosome membrane</location>
        <topology evidence="1">Peripheral membrane protein</topology>
        <orientation evidence="1">Cytoplasmic side</orientation>
    </subcellularLocation>
</comment>
<dbReference type="Pfam" id="PF26148">
    <property type="entry name" value="VPS18_RING_C"/>
    <property type="match status" value="1"/>
</dbReference>
<evidence type="ECO:0000313" key="10">
    <source>
        <dbReference type="Proteomes" id="UP000887540"/>
    </source>
</evidence>
<evidence type="ECO:0000259" key="9">
    <source>
        <dbReference type="Pfam" id="PF26148"/>
    </source>
</evidence>
<evidence type="ECO:0000256" key="2">
    <source>
        <dbReference type="ARBA" id="ARBA00017338"/>
    </source>
</evidence>
<keyword evidence="6" id="KW-0472">Membrane</keyword>
<dbReference type="AlphaFoldDB" id="A0A914EBV3"/>
<dbReference type="GO" id="GO:0007040">
    <property type="term" value="P:lysosome organization"/>
    <property type="evidence" value="ECO:0007669"/>
    <property type="project" value="TreeGrafter"/>
</dbReference>
<dbReference type="GO" id="GO:0008333">
    <property type="term" value="P:endosome to lysosome transport"/>
    <property type="evidence" value="ECO:0007669"/>
    <property type="project" value="TreeGrafter"/>
</dbReference>
<dbReference type="Proteomes" id="UP000887540">
    <property type="component" value="Unplaced"/>
</dbReference>
<evidence type="ECO:0000256" key="3">
    <source>
        <dbReference type="ARBA" id="ARBA00022723"/>
    </source>
</evidence>
<accession>A0A914EBV3</accession>
<evidence type="ECO:0000256" key="7">
    <source>
        <dbReference type="SAM" id="Coils"/>
    </source>
</evidence>
<evidence type="ECO:0000313" key="11">
    <source>
        <dbReference type="WBParaSite" id="ACRNAN_scaffold6940.g14871.t1"/>
    </source>
</evidence>
<dbReference type="GO" id="GO:0008270">
    <property type="term" value="F:zinc ion binding"/>
    <property type="evidence" value="ECO:0007669"/>
    <property type="project" value="UniProtKB-KW"/>
</dbReference>
<proteinExistence type="predicted"/>
<keyword evidence="7" id="KW-0175">Coiled coil</keyword>
<sequence length="980" mass="113231">MSAKIEDTKGIFVRHNVNFSPKGAITHLRIQNENMLLALRGQTTHLQHIRLQNAKATDVPLPLTTHDRVAELHLDYNGHHAIVSTVTGENFYFNMKSLSLKPLKRLKNHVITAVGWNLEYSKETETGFILLGTNKGFLIETNITSNGNMIYMKILSENLSEVPDLAVTDISLHLASEEESERWVVFICMPGRLYTLTGAVNASAASQTVWTNVVSEPQPVLQSLFIFTDKLRHHCLNENQRASPSSFVVFPTTSGEIPSRYGWLTVDGVTMGLVDSTKTNGYEMIVEEAHIKHKRVEGRFDYPLDIALTEYHILLLYTDRIVALSLLNQRLAFEDSLAKEISPIVGMTRDASSQFIWVYTESSFFKYRPNDETRHIWRIYLERKEYGKARKITSQLSDQGPHQLVIKREAEKFVFENNYVAAAELLAESTEPFESTVLKFLKQNSRESRNGLKRYLELKLNKMARSEDKLRRDILVTWLLELQLSELAELRRSSTRDSMNGESRQTTINESDVNKLREELYCFLNRSIVNEMIKENLEAVYRMITSHVDFETHLYLATKLKDYDTMVKIHLLQCHYKEALEVMASQAISALFYKYAPDLIEVVPMELVKTLIQNDTILRPALLLPAFYKCTANPKLVAAAFYYLRHVVESGHADRPTHNFIVQLYANHKPDLLIEYLNKCGKERKKIPYDFEQALALCIEKKRNKCTIFLYCLDKQFENAIRLALSMDDIELAKECASEHLNTRDPNDSDLFFEDDIDNNISDEAKKRVWLLIARYMINKNKDDVASCMKLLQESSGLLKIQDILPYFPEFTKIEHFKEPLCSCLKEHSSKIQEQQKELANSTDVANEIRAKMEQAKTKYMVVKTSDKCFRCKENLFNHPFYAFVCRHFFHKACLEQQLDIEFTAEERARLSSLHMEEKKLQKEIEINFNKDAVSALKDVEEQLKKLLIEECPLCGLRAIESIDKPFFEKGAYEKELASW</sequence>
<dbReference type="GO" id="GO:0030897">
    <property type="term" value="C:HOPS complex"/>
    <property type="evidence" value="ECO:0007669"/>
    <property type="project" value="TreeGrafter"/>
</dbReference>
<feature type="coiled-coil region" evidence="7">
    <location>
        <begin position="825"/>
        <end position="859"/>
    </location>
</feature>
<dbReference type="GO" id="GO:0031902">
    <property type="term" value="C:late endosome membrane"/>
    <property type="evidence" value="ECO:0007669"/>
    <property type="project" value="UniProtKB-SubCell"/>
</dbReference>
<evidence type="ECO:0000256" key="6">
    <source>
        <dbReference type="ARBA" id="ARBA00023136"/>
    </source>
</evidence>
<evidence type="ECO:0000256" key="5">
    <source>
        <dbReference type="ARBA" id="ARBA00022833"/>
    </source>
</evidence>
<keyword evidence="4" id="KW-0863">Zinc-finger</keyword>
<dbReference type="GO" id="GO:0030674">
    <property type="term" value="F:protein-macromolecule adaptor activity"/>
    <property type="evidence" value="ECO:0007669"/>
    <property type="project" value="TreeGrafter"/>
</dbReference>
<name>A0A914EBV3_9BILA</name>
<dbReference type="GO" id="GO:0006904">
    <property type="term" value="P:vesicle docking involved in exocytosis"/>
    <property type="evidence" value="ECO:0007669"/>
    <property type="project" value="TreeGrafter"/>
</dbReference>
<reference evidence="11" key="1">
    <citation type="submission" date="2022-11" db="UniProtKB">
        <authorList>
            <consortium name="WormBaseParasite"/>
        </authorList>
    </citation>
    <scope>IDENTIFICATION</scope>
</reference>
<keyword evidence="5" id="KW-0862">Zinc</keyword>
<dbReference type="GO" id="GO:0007032">
    <property type="term" value="P:endosome organization"/>
    <property type="evidence" value="ECO:0007669"/>
    <property type="project" value="TreeGrafter"/>
</dbReference>
<keyword evidence="3" id="KW-0479">Metal-binding</keyword>
<dbReference type="PANTHER" id="PTHR23323:SF26">
    <property type="entry name" value="VACUOLAR PROTEIN SORTING-ASSOCIATED PROTEIN 18 HOMOLOG"/>
    <property type="match status" value="1"/>
</dbReference>
<organism evidence="10 11">
    <name type="scientific">Acrobeloides nanus</name>
    <dbReference type="NCBI Taxonomy" id="290746"/>
    <lineage>
        <taxon>Eukaryota</taxon>
        <taxon>Metazoa</taxon>
        <taxon>Ecdysozoa</taxon>
        <taxon>Nematoda</taxon>
        <taxon>Chromadorea</taxon>
        <taxon>Rhabditida</taxon>
        <taxon>Tylenchina</taxon>
        <taxon>Cephalobomorpha</taxon>
        <taxon>Cephaloboidea</taxon>
        <taxon>Cephalobidae</taxon>
        <taxon>Acrobeloides</taxon>
    </lineage>
</organism>
<dbReference type="GO" id="GO:0048284">
    <property type="term" value="P:organelle fusion"/>
    <property type="evidence" value="ECO:0007669"/>
    <property type="project" value="TreeGrafter"/>
</dbReference>
<evidence type="ECO:0000256" key="4">
    <source>
        <dbReference type="ARBA" id="ARBA00022771"/>
    </source>
</evidence>
<evidence type="ECO:0000256" key="1">
    <source>
        <dbReference type="ARBA" id="ARBA00004492"/>
    </source>
</evidence>
<feature type="domain" description="Pep3/Vps18 beta-propeller" evidence="8">
    <location>
        <begin position="11"/>
        <end position="367"/>
    </location>
</feature>
<dbReference type="InterPro" id="IPR007810">
    <property type="entry name" value="Pep3/Vps18_beta-prop"/>
</dbReference>
<dbReference type="Pfam" id="PF05131">
    <property type="entry name" value="Pep3_Vps18"/>
    <property type="match status" value="1"/>
</dbReference>
<dbReference type="WBParaSite" id="ACRNAN_scaffold6940.g14871.t1">
    <property type="protein sequence ID" value="ACRNAN_scaffold6940.g14871.t1"/>
    <property type="gene ID" value="ACRNAN_scaffold6940.g14871"/>
</dbReference>
<dbReference type="InterPro" id="IPR058919">
    <property type="entry name" value="Pep3/Vps18_RING_C"/>
</dbReference>
<protein>
    <recommendedName>
        <fullName evidence="2">Vacuolar protein sorting-associated protein 18 homolog</fullName>
    </recommendedName>
</protein>
<keyword evidence="10" id="KW-1185">Reference proteome</keyword>
<evidence type="ECO:0000259" key="8">
    <source>
        <dbReference type="Pfam" id="PF05131"/>
    </source>
</evidence>
<feature type="domain" description="Pep3/Vps18 RING C-terminal" evidence="9">
    <location>
        <begin position="864"/>
        <end position="960"/>
    </location>
</feature>